<name>A0A177AYV5_9BILA</name>
<keyword evidence="2" id="KW-1185">Reference proteome</keyword>
<evidence type="ECO:0000313" key="2">
    <source>
        <dbReference type="Proteomes" id="UP000078046"/>
    </source>
</evidence>
<accession>A0A177AYV5</accession>
<dbReference type="AlphaFoldDB" id="A0A177AYV5"/>
<dbReference type="Proteomes" id="UP000078046">
    <property type="component" value="Unassembled WGS sequence"/>
</dbReference>
<dbReference type="EMBL" id="LWCA01000728">
    <property type="protein sequence ID" value="OAF67185.1"/>
    <property type="molecule type" value="Genomic_DNA"/>
</dbReference>
<reference evidence="1 2" key="1">
    <citation type="submission" date="2016-04" db="EMBL/GenBank/DDBJ databases">
        <title>The genome of Intoshia linei affirms orthonectids as highly simplified spiralians.</title>
        <authorList>
            <person name="Mikhailov K.V."/>
            <person name="Slusarev G.S."/>
            <person name="Nikitin M.A."/>
            <person name="Logacheva M.D."/>
            <person name="Penin A."/>
            <person name="Aleoshin V."/>
            <person name="Panchin Y.V."/>
        </authorList>
    </citation>
    <scope>NUCLEOTIDE SEQUENCE [LARGE SCALE GENOMIC DNA]</scope>
    <source>
        <strain evidence="1">Intl2013</strain>
        <tissue evidence="1">Whole animal</tissue>
    </source>
</reference>
<comment type="caution">
    <text evidence="1">The sequence shown here is derived from an EMBL/GenBank/DDBJ whole genome shotgun (WGS) entry which is preliminary data.</text>
</comment>
<proteinExistence type="predicted"/>
<sequence length="127" mass="14959">MEVPREIKDATVMADMGGSKILLKRQFRWKNDTVVDGYVNPLIPINWHCFQIFFHHFLILEKHIVQSYVAPDNVVYANHWIKFIFPVYKNKNVSCVKFADSEASWHKSNIKLEAGRYDLLIIFDENC</sequence>
<organism evidence="1 2">
    <name type="scientific">Intoshia linei</name>
    <dbReference type="NCBI Taxonomy" id="1819745"/>
    <lineage>
        <taxon>Eukaryota</taxon>
        <taxon>Metazoa</taxon>
        <taxon>Spiralia</taxon>
        <taxon>Lophotrochozoa</taxon>
        <taxon>Mesozoa</taxon>
        <taxon>Orthonectida</taxon>
        <taxon>Rhopaluridae</taxon>
        <taxon>Intoshia</taxon>
    </lineage>
</organism>
<evidence type="ECO:0000313" key="1">
    <source>
        <dbReference type="EMBL" id="OAF67185.1"/>
    </source>
</evidence>
<gene>
    <name evidence="1" type="ORF">A3Q56_05109</name>
</gene>
<protein>
    <submittedName>
        <fullName evidence="1">Uncharacterized protein</fullName>
    </submittedName>
</protein>